<protein>
    <recommendedName>
        <fullName evidence="3">GH16 domain-containing protein</fullName>
    </recommendedName>
</protein>
<name>A0AA36MZT7_9DINO</name>
<keyword evidence="2" id="KW-0732">Signal</keyword>
<dbReference type="Proteomes" id="UP001178507">
    <property type="component" value="Unassembled WGS sequence"/>
</dbReference>
<keyword evidence="5" id="KW-1185">Reference proteome</keyword>
<gene>
    <name evidence="4" type="ORF">EVOR1521_LOCUS12245</name>
</gene>
<dbReference type="PANTHER" id="PTHR10963">
    <property type="entry name" value="GLYCOSYL HYDROLASE-RELATED"/>
    <property type="match status" value="1"/>
</dbReference>
<comment type="caution">
    <text evidence="4">The sequence shown here is derived from an EMBL/GenBank/DDBJ whole genome shotgun (WGS) entry which is preliminary data.</text>
</comment>
<dbReference type="PROSITE" id="PS51762">
    <property type="entry name" value="GH16_2"/>
    <property type="match status" value="1"/>
</dbReference>
<evidence type="ECO:0000313" key="4">
    <source>
        <dbReference type="EMBL" id="CAJ1385696.1"/>
    </source>
</evidence>
<evidence type="ECO:0000259" key="3">
    <source>
        <dbReference type="PROSITE" id="PS51762"/>
    </source>
</evidence>
<dbReference type="PROSITE" id="PS51257">
    <property type="entry name" value="PROKAR_LIPOPROTEIN"/>
    <property type="match status" value="1"/>
</dbReference>
<feature type="signal peptide" evidence="2">
    <location>
        <begin position="1"/>
        <end position="24"/>
    </location>
</feature>
<dbReference type="GO" id="GO:0004553">
    <property type="term" value="F:hydrolase activity, hydrolyzing O-glycosyl compounds"/>
    <property type="evidence" value="ECO:0007669"/>
    <property type="project" value="InterPro"/>
</dbReference>
<dbReference type="CDD" id="cd08023">
    <property type="entry name" value="GH16_laminarinase_like"/>
    <property type="match status" value="1"/>
</dbReference>
<reference evidence="4" key="1">
    <citation type="submission" date="2023-08" db="EMBL/GenBank/DDBJ databases">
        <authorList>
            <person name="Chen Y."/>
            <person name="Shah S."/>
            <person name="Dougan E. K."/>
            <person name="Thang M."/>
            <person name="Chan C."/>
        </authorList>
    </citation>
    <scope>NUCLEOTIDE SEQUENCE</scope>
</reference>
<dbReference type="AlphaFoldDB" id="A0AA36MZT7"/>
<dbReference type="InterPro" id="IPR000757">
    <property type="entry name" value="Beta-glucanase-like"/>
</dbReference>
<dbReference type="InterPro" id="IPR013320">
    <property type="entry name" value="ConA-like_dom_sf"/>
</dbReference>
<dbReference type="GO" id="GO:0005975">
    <property type="term" value="P:carbohydrate metabolic process"/>
    <property type="evidence" value="ECO:0007669"/>
    <property type="project" value="InterPro"/>
</dbReference>
<feature type="chain" id="PRO_5041346776" description="GH16 domain-containing protein" evidence="2">
    <location>
        <begin position="25"/>
        <end position="375"/>
    </location>
</feature>
<dbReference type="InterPro" id="IPR050546">
    <property type="entry name" value="Glycosyl_Hydrlase_16"/>
</dbReference>
<accession>A0AA36MZT7</accession>
<dbReference type="Pfam" id="PF26113">
    <property type="entry name" value="GH16_XgeA"/>
    <property type="match status" value="1"/>
</dbReference>
<evidence type="ECO:0000256" key="1">
    <source>
        <dbReference type="SAM" id="MobiDB-lite"/>
    </source>
</evidence>
<evidence type="ECO:0000256" key="2">
    <source>
        <dbReference type="SAM" id="SignalP"/>
    </source>
</evidence>
<evidence type="ECO:0000313" key="5">
    <source>
        <dbReference type="Proteomes" id="UP001178507"/>
    </source>
</evidence>
<sequence>MALGLRLALLPSCVLLSWAGCAVPEDCGPSAGSKLRGRPNVTESHFGNSTRSRLKARSHRLRKAYTLIKRFDFGGDVKREFDVVQIPDQNMTHSCANYVDDGSTAFTSNGRLHLKVSSACTDSRCLNSGRVMSRDAFTYGIFTFSAKVPKCNSVWPALWLLPESSKGNGKYGPWPCSGEIDVLETVHGDPHGAFNLVAGFGSYGGCFDPNAISCNSCAAPAYCTSTTLANAEASHLMVEEVNCAAGQNSWDEHLFVLLWEKDALTTYVDPTLSYDAAGKMVGVQAKVRPDGQPTVKTYYRYTTPTWKAVEAYMHKCYPGRHEPDAPFDIPMKIVLNIAVGGYGGAPCFWGSHSCVNQCGGAIGSQLILSDISVWQ</sequence>
<proteinExistence type="predicted"/>
<organism evidence="4 5">
    <name type="scientific">Effrenium voratum</name>
    <dbReference type="NCBI Taxonomy" id="2562239"/>
    <lineage>
        <taxon>Eukaryota</taxon>
        <taxon>Sar</taxon>
        <taxon>Alveolata</taxon>
        <taxon>Dinophyceae</taxon>
        <taxon>Suessiales</taxon>
        <taxon>Symbiodiniaceae</taxon>
        <taxon>Effrenium</taxon>
    </lineage>
</organism>
<dbReference type="Gene3D" id="2.60.120.200">
    <property type="match status" value="1"/>
</dbReference>
<feature type="region of interest" description="Disordered" evidence="1">
    <location>
        <begin position="29"/>
        <end position="50"/>
    </location>
</feature>
<feature type="domain" description="GH16" evidence="3">
    <location>
        <begin position="16"/>
        <end position="375"/>
    </location>
</feature>
<dbReference type="SUPFAM" id="SSF49899">
    <property type="entry name" value="Concanavalin A-like lectins/glucanases"/>
    <property type="match status" value="1"/>
</dbReference>
<feature type="compositionally biased region" description="Polar residues" evidence="1">
    <location>
        <begin position="41"/>
        <end position="50"/>
    </location>
</feature>
<dbReference type="EMBL" id="CAUJNA010001269">
    <property type="protein sequence ID" value="CAJ1385696.1"/>
    <property type="molecule type" value="Genomic_DNA"/>
</dbReference>
<dbReference type="PANTHER" id="PTHR10963:SF60">
    <property type="entry name" value="GRAM-NEGATIVE BACTERIA-BINDING PROTEIN 1-RELATED"/>
    <property type="match status" value="1"/>
</dbReference>